<keyword evidence="4" id="KW-0175">Coiled coil</keyword>
<dbReference type="GO" id="GO:0051010">
    <property type="term" value="F:microtubule plus-end binding"/>
    <property type="evidence" value="ECO:0007669"/>
    <property type="project" value="InterPro"/>
</dbReference>
<keyword evidence="2" id="KW-0963">Cytoplasm</keyword>
<dbReference type="Proteomes" id="UP000001996">
    <property type="component" value="Unassembled WGS sequence"/>
</dbReference>
<evidence type="ECO:0000256" key="2">
    <source>
        <dbReference type="ARBA" id="ARBA00022490"/>
    </source>
</evidence>
<dbReference type="GO" id="GO:0099070">
    <property type="term" value="C:static microtubule bundle"/>
    <property type="evidence" value="ECO:0007669"/>
    <property type="project" value="UniProtKB-ARBA"/>
</dbReference>
<dbReference type="Gene3D" id="1.25.10.10">
    <property type="entry name" value="Leucine-rich Repeat Variant"/>
    <property type="match status" value="2"/>
</dbReference>
<reference evidence="7 8" key="1">
    <citation type="journal article" date="2009" name="Nature">
        <title>Evolution of pathogenicity and sexual reproduction in eight Candida genomes.</title>
        <authorList>
            <person name="Butler G."/>
            <person name="Rasmussen M.D."/>
            <person name="Lin M.F."/>
            <person name="Santos M.A."/>
            <person name="Sakthikumar S."/>
            <person name="Munro C.A."/>
            <person name="Rheinbay E."/>
            <person name="Grabherr M."/>
            <person name="Forche A."/>
            <person name="Reedy J.L."/>
            <person name="Agrafioti I."/>
            <person name="Arnaud M.B."/>
            <person name="Bates S."/>
            <person name="Brown A.J."/>
            <person name="Brunke S."/>
            <person name="Costanzo M.C."/>
            <person name="Fitzpatrick D.A."/>
            <person name="de Groot P.W."/>
            <person name="Harris D."/>
            <person name="Hoyer L.L."/>
            <person name="Hube B."/>
            <person name="Klis F.M."/>
            <person name="Kodira C."/>
            <person name="Lennard N."/>
            <person name="Logue M.E."/>
            <person name="Martin R."/>
            <person name="Neiman A.M."/>
            <person name="Nikolaou E."/>
            <person name="Quail M.A."/>
            <person name="Quinn J."/>
            <person name="Santos M.C."/>
            <person name="Schmitzberger F.F."/>
            <person name="Sherlock G."/>
            <person name="Shah P."/>
            <person name="Silverstein K.A."/>
            <person name="Skrzypek M.S."/>
            <person name="Soll D."/>
            <person name="Staggs R."/>
            <person name="Stansfield I."/>
            <person name="Stumpf M.P."/>
            <person name="Sudbery P.E."/>
            <person name="Srikantha T."/>
            <person name="Zeng Q."/>
            <person name="Berman J."/>
            <person name="Berriman M."/>
            <person name="Heitman J."/>
            <person name="Gow N.A."/>
            <person name="Lorenz M.C."/>
            <person name="Birren B.W."/>
            <person name="Kellis M."/>
            <person name="Cuomo C.A."/>
        </authorList>
    </citation>
    <scope>NUCLEOTIDE SEQUENCE [LARGE SCALE GENOMIC DNA]</scope>
    <source>
        <strain evidence="8">ATCC 11503 / BCRC 21390 / CBS 2605 / JCM 1781 / NBRC 1676 / NRRL YB-4239</strain>
    </source>
</reference>
<dbReference type="GO" id="GO:0061863">
    <property type="term" value="F:microtubule plus end polymerase"/>
    <property type="evidence" value="ECO:0007669"/>
    <property type="project" value="InterPro"/>
</dbReference>
<dbReference type="eggNOG" id="KOG1820">
    <property type="taxonomic scope" value="Eukaryota"/>
</dbReference>
<dbReference type="InterPro" id="IPR048491">
    <property type="entry name" value="XMAP215_CLASP_TOG"/>
</dbReference>
<dbReference type="OrthoDB" id="205662at2759"/>
<dbReference type="GO" id="GO:1990498">
    <property type="term" value="C:mitotic spindle microtubule"/>
    <property type="evidence" value="ECO:0007669"/>
    <property type="project" value="UniProtKB-ARBA"/>
</dbReference>
<dbReference type="EMBL" id="CH981532">
    <property type="protein sequence ID" value="EDK47126.1"/>
    <property type="molecule type" value="Genomic_DNA"/>
</dbReference>
<dbReference type="InterPro" id="IPR034085">
    <property type="entry name" value="TOG"/>
</dbReference>
<dbReference type="InterPro" id="IPR045110">
    <property type="entry name" value="XMAP215"/>
</dbReference>
<organism evidence="7 8">
    <name type="scientific">Lodderomyces elongisporus (strain ATCC 11503 / CBS 2605 / JCM 1781 / NBRC 1676 / NRRL YB-4239)</name>
    <name type="common">Yeast</name>
    <name type="synonym">Saccharomyces elongisporus</name>
    <dbReference type="NCBI Taxonomy" id="379508"/>
    <lineage>
        <taxon>Eukaryota</taxon>
        <taxon>Fungi</taxon>
        <taxon>Dikarya</taxon>
        <taxon>Ascomycota</taxon>
        <taxon>Saccharomycotina</taxon>
        <taxon>Pichiomycetes</taxon>
        <taxon>Debaryomycetaceae</taxon>
        <taxon>Candida/Lodderomyces clade</taxon>
        <taxon>Lodderomyces</taxon>
    </lineage>
</organism>
<dbReference type="GO" id="GO:0051315">
    <property type="term" value="P:attachment of mitotic spindle microtubules to kinetochore"/>
    <property type="evidence" value="ECO:0007669"/>
    <property type="project" value="UniProtKB-ARBA"/>
</dbReference>
<feature type="domain" description="TOG" evidence="6">
    <location>
        <begin position="1"/>
        <end position="235"/>
    </location>
</feature>
<evidence type="ECO:0000313" key="8">
    <source>
        <dbReference type="Proteomes" id="UP000001996"/>
    </source>
</evidence>
<dbReference type="Gene3D" id="1.10.287.1490">
    <property type="match status" value="1"/>
</dbReference>
<dbReference type="FunCoup" id="A5E6R8">
    <property type="interactions" value="72"/>
</dbReference>
<dbReference type="GO" id="GO:0000776">
    <property type="term" value="C:kinetochore"/>
    <property type="evidence" value="ECO:0007669"/>
    <property type="project" value="UniProtKB-ARBA"/>
</dbReference>
<dbReference type="GO" id="GO:0005881">
    <property type="term" value="C:cytoplasmic microtubule"/>
    <property type="evidence" value="ECO:0007669"/>
    <property type="project" value="UniProtKB-ARBA"/>
</dbReference>
<dbReference type="GO" id="GO:0044732">
    <property type="term" value="C:mitotic spindle pole body"/>
    <property type="evidence" value="ECO:0007669"/>
    <property type="project" value="UniProtKB-ARBA"/>
</dbReference>
<dbReference type="GO" id="GO:1990571">
    <property type="term" value="P:meiotic centromere clustering"/>
    <property type="evidence" value="ECO:0007669"/>
    <property type="project" value="UniProtKB-ARBA"/>
</dbReference>
<feature type="coiled-coil region" evidence="4">
    <location>
        <begin position="681"/>
        <end position="770"/>
    </location>
</feature>
<dbReference type="GO" id="GO:0030951">
    <property type="term" value="P:establishment or maintenance of microtubule cytoskeleton polarity"/>
    <property type="evidence" value="ECO:0007669"/>
    <property type="project" value="InterPro"/>
</dbReference>
<evidence type="ECO:0000256" key="3">
    <source>
        <dbReference type="ARBA" id="ARBA00023212"/>
    </source>
</evidence>
<feature type="compositionally biased region" description="Low complexity" evidence="5">
    <location>
        <begin position="647"/>
        <end position="662"/>
    </location>
</feature>
<dbReference type="FunFam" id="1.25.10.10:FF:000019">
    <property type="entry name" value="Cytoskeleton-associated protein 5"/>
    <property type="match status" value="1"/>
</dbReference>
<comment type="subcellular location">
    <subcellularLocation>
        <location evidence="1">Cytoplasm</location>
        <location evidence="1">Cytoskeleton</location>
        <location evidence="1">Microtubule organizing center</location>
        <location evidence="1">Spindle pole body</location>
    </subcellularLocation>
</comment>
<dbReference type="AlphaFoldDB" id="A5E6R8"/>
<dbReference type="GO" id="GO:0000022">
    <property type="term" value="P:mitotic spindle elongation"/>
    <property type="evidence" value="ECO:0007669"/>
    <property type="project" value="UniProtKB-ARBA"/>
</dbReference>
<evidence type="ECO:0000256" key="5">
    <source>
        <dbReference type="SAM" id="MobiDB-lite"/>
    </source>
</evidence>
<feature type="compositionally biased region" description="Low complexity" evidence="5">
    <location>
        <begin position="555"/>
        <end position="565"/>
    </location>
</feature>
<dbReference type="InParanoid" id="A5E6R8"/>
<accession>A5E6R8</accession>
<feature type="coiled-coil region" evidence="4">
    <location>
        <begin position="241"/>
        <end position="268"/>
    </location>
</feature>
<evidence type="ECO:0000256" key="4">
    <source>
        <dbReference type="SAM" id="Coils"/>
    </source>
</evidence>
<protein>
    <recommendedName>
        <fullName evidence="6">TOG domain-containing protein</fullName>
    </recommendedName>
</protein>
<dbReference type="InterPro" id="IPR048492">
    <property type="entry name" value="Stu2_CTS"/>
</dbReference>
<dbReference type="VEuPathDB" id="FungiDB:LELG_05307"/>
<dbReference type="GO" id="GO:0046785">
    <property type="term" value="P:microtubule polymerization"/>
    <property type="evidence" value="ECO:0007669"/>
    <property type="project" value="InterPro"/>
</dbReference>
<dbReference type="SUPFAM" id="SSF48371">
    <property type="entry name" value="ARM repeat"/>
    <property type="match status" value="1"/>
</dbReference>
<gene>
    <name evidence="7" type="ORF">LELG_05307</name>
</gene>
<feature type="domain" description="TOG" evidence="6">
    <location>
        <begin position="301"/>
        <end position="535"/>
    </location>
</feature>
<dbReference type="SMART" id="SM01349">
    <property type="entry name" value="TOG"/>
    <property type="match status" value="2"/>
</dbReference>
<proteinExistence type="predicted"/>
<dbReference type="InterPro" id="IPR016024">
    <property type="entry name" value="ARM-type_fold"/>
</dbReference>
<dbReference type="STRING" id="379508.A5E6R8"/>
<evidence type="ECO:0000313" key="7">
    <source>
        <dbReference type="EMBL" id="EDK47126.1"/>
    </source>
</evidence>
<feature type="compositionally biased region" description="Polar residues" evidence="5">
    <location>
        <begin position="582"/>
        <end position="603"/>
    </location>
</feature>
<feature type="region of interest" description="Disordered" evidence="5">
    <location>
        <begin position="555"/>
        <end position="676"/>
    </location>
</feature>
<evidence type="ECO:0000259" key="6">
    <source>
        <dbReference type="SMART" id="SM01349"/>
    </source>
</evidence>
<keyword evidence="8" id="KW-1185">Reference proteome</keyword>
<feature type="compositionally biased region" description="Low complexity" evidence="5">
    <location>
        <begin position="572"/>
        <end position="581"/>
    </location>
</feature>
<keyword evidence="3" id="KW-0206">Cytoskeleton</keyword>
<dbReference type="GeneID" id="5230593"/>
<name>A5E6R8_LODEL</name>
<sequence length="898" mass="98852">MDEEIDPLTLPFEERIVHKVWKVRLGAYEELSSQFKQSPHENDPIFNLQPPDLLKRIILDSNVVAQETGYKVLIDYLQYGGTPQNVLRLVKGNEIIPAICEKGLSSSRKGTKDNAIESILLMLEILQDPAPLIEQILPSLTAKLPKLVAGCTTCLATIYENFGCKVIAPKLVIPSLSKLFAHADRNVRAEATKLTVELYKWMREGLSNILFPELKPVQQKDLTAAFEKVKDEMPMQKRLTKQQKEEIVRQQEEEAAAAAAAAEAAAAASTTATNSIEGARNHGDDIEMADVSKAREFDPLEFVDPVEVLSKFPTDFHQRVLSAKWKDRVEVLEEVLAVLNKHPKLVTSDDYAPLIRIFAKNMKDANIQVVQLSANCTDKIANALGSHFTRYQSLILMPVIERTKEKKPSVAGALDTLLDTMFSISSLGSVLDETIEGMKLKVPQNKIACANYLRRCLANTTVPPKHAEVDSIVEAGVKLLSESQEPIRQAATELIGTLMKITGERQLSRALEKVDDIRKTKILKYYQSVEVKCSKSSTNVGGGTGSRAIGNASASANASANTGSGRTAYSSTTTTTTTTTTKKFSSSRPASGGHVNSTSNASTIPAKRTAVSPAKRLDDSKVSNLGKGLTARSLAKPTIPSLRPPQNHANSLSSNSAGSFNSIEAAIPSPPTLPDRKQEEIDHLKAELQKLHQQHQNDKASIAALTNSNQSLQAELAALKARLESENRNNTITINHKETQINNLRVELEKANYKIKNLEQENEITKLQQSNKLFSSNISSHRVSSLPIYNGPDLSSGVKRLSIGGDESQLHLHLHSLYQLQVPQQHQQPHPQRFSSNGGGYVTPDSSLYRSRYSHANREIMDVDSGDDWKRAAEVTSQLKARIERMKARARATQNVET</sequence>
<dbReference type="PANTHER" id="PTHR12609">
    <property type="entry name" value="MICROTUBULE ASSOCIATED PROTEIN XMAP215"/>
    <property type="match status" value="1"/>
</dbReference>
<dbReference type="Pfam" id="PF21042">
    <property type="entry name" value="Stu2_CTS"/>
    <property type="match status" value="1"/>
</dbReference>
<dbReference type="Pfam" id="PF21041">
    <property type="entry name" value="XMAP215_CLASP_TOG"/>
    <property type="match status" value="2"/>
</dbReference>
<dbReference type="InterPro" id="IPR011989">
    <property type="entry name" value="ARM-like"/>
</dbReference>
<dbReference type="KEGG" id="lel:PVL30_002403"/>
<dbReference type="OMA" id="ACLNTIM"/>
<evidence type="ECO:0000256" key="1">
    <source>
        <dbReference type="ARBA" id="ARBA00004317"/>
    </source>
</evidence>
<dbReference type="HOGENOM" id="CLU_008401_1_0_1"/>